<gene>
    <name evidence="1" type="ORF">BCR33DRAFT_752876</name>
</gene>
<evidence type="ECO:0000313" key="2">
    <source>
        <dbReference type="Proteomes" id="UP000193642"/>
    </source>
</evidence>
<proteinExistence type="predicted"/>
<reference evidence="1 2" key="1">
    <citation type="submission" date="2016-07" db="EMBL/GenBank/DDBJ databases">
        <title>Pervasive Adenine N6-methylation of Active Genes in Fungi.</title>
        <authorList>
            <consortium name="DOE Joint Genome Institute"/>
            <person name="Mondo S.J."/>
            <person name="Dannebaum R.O."/>
            <person name="Kuo R.C."/>
            <person name="Labutti K."/>
            <person name="Haridas S."/>
            <person name="Kuo A."/>
            <person name="Salamov A."/>
            <person name="Ahrendt S.R."/>
            <person name="Lipzen A."/>
            <person name="Sullivan W."/>
            <person name="Andreopoulos W.B."/>
            <person name="Clum A."/>
            <person name="Lindquist E."/>
            <person name="Daum C."/>
            <person name="Ramamoorthy G.K."/>
            <person name="Gryganskyi A."/>
            <person name="Culley D."/>
            <person name="Magnuson J.K."/>
            <person name="James T.Y."/>
            <person name="O'Malley M.A."/>
            <person name="Stajich J.E."/>
            <person name="Spatafora J.W."/>
            <person name="Visel A."/>
            <person name="Grigoriev I.V."/>
        </authorList>
    </citation>
    <scope>NUCLEOTIDE SEQUENCE [LARGE SCALE GENOMIC DNA]</scope>
    <source>
        <strain evidence="1 2">JEL800</strain>
    </source>
</reference>
<keyword evidence="2" id="KW-1185">Reference proteome</keyword>
<sequence>MKLQTTLDVIKFLECRMKAQAPFDPETPYRSAYLNNCLENRLDQRLTTYQLNAQNNVKVLVSVSGLGKTRQLLELLYSQFGYYFVVDVQLQDFGSADMSRCFQLASNNPSQTQDLLETLYFVRMFVCDFLMKHGYNRPSQILLAQLHPTAFFGCDIFADLFDALARLPRFVKRFTVFTHRFPFVAIDDIQGALEGRAVFSLPRSQENRPFLSPLVYYSKHMGLFPQFIVSGTGFNFDCLDELLLAGAMKADQVTSYEVISGLDLLDTHAVELHIRSALNERKLDLDFIQSVVALFATNPLFLGRGQFIAFILDSITSNELPHQAISRFLKGLTEPQSPLFPLKYYAEELKNRPSDVNNLGLILRMGLIEFLFKGSATFRVQNQQALDMIHYGFGFPQVIDGRIQTVELQELATVESLRRLIPVSDLVPDICVRLSTFPKPQCAGYVLEYLVGMALVMNLKAEATKNLKSTRGNLAAYLRVCDADEICFPDHCCGPDIVYKLGDVVYLIQINFVDEISKQERVDACSTTEPMSFYTNKNTGRVLDGWTATKEAVLHELKESNCQIRRLIFLHTLTKAITDMDGVEVINQTNYPTFFDKLNPQLWNMLNKLRP</sequence>
<evidence type="ECO:0000313" key="1">
    <source>
        <dbReference type="EMBL" id="ORY51661.1"/>
    </source>
</evidence>
<protein>
    <submittedName>
        <fullName evidence="1">Uncharacterized protein</fullName>
    </submittedName>
</protein>
<dbReference type="Proteomes" id="UP000193642">
    <property type="component" value="Unassembled WGS sequence"/>
</dbReference>
<dbReference type="AlphaFoldDB" id="A0A1Y2CXB0"/>
<comment type="caution">
    <text evidence="1">The sequence shown here is derived from an EMBL/GenBank/DDBJ whole genome shotgun (WGS) entry which is preliminary data.</text>
</comment>
<accession>A0A1Y2CXB0</accession>
<name>A0A1Y2CXB0_9FUNG</name>
<dbReference type="OrthoDB" id="2099309at2759"/>
<organism evidence="1 2">
    <name type="scientific">Rhizoclosmatium globosum</name>
    <dbReference type="NCBI Taxonomy" id="329046"/>
    <lineage>
        <taxon>Eukaryota</taxon>
        <taxon>Fungi</taxon>
        <taxon>Fungi incertae sedis</taxon>
        <taxon>Chytridiomycota</taxon>
        <taxon>Chytridiomycota incertae sedis</taxon>
        <taxon>Chytridiomycetes</taxon>
        <taxon>Chytridiales</taxon>
        <taxon>Chytriomycetaceae</taxon>
        <taxon>Rhizoclosmatium</taxon>
    </lineage>
</organism>
<dbReference type="EMBL" id="MCGO01000005">
    <property type="protein sequence ID" value="ORY51661.1"/>
    <property type="molecule type" value="Genomic_DNA"/>
</dbReference>